<dbReference type="Gene3D" id="1.10.1200.10">
    <property type="entry name" value="ACP-like"/>
    <property type="match status" value="1"/>
</dbReference>
<dbReference type="GeneID" id="69808150"/>
<dbReference type="STRING" id="42234.IQ63_29065"/>
<gene>
    <name evidence="2" type="ORF">IQ63_29065</name>
    <name evidence="3" type="ORF">PV399_00060</name>
    <name evidence="4" type="ORF">PV666_11370</name>
</gene>
<dbReference type="OrthoDB" id="677810at2"/>
<comment type="caution">
    <text evidence="2">The sequence shown here is derived from an EMBL/GenBank/DDBJ whole genome shotgun (WGS) entry which is preliminary data.</text>
</comment>
<dbReference type="Proteomes" id="UP001282288">
    <property type="component" value="Unassembled WGS sequence"/>
</dbReference>
<evidence type="ECO:0000313" key="4">
    <source>
        <dbReference type="EMBL" id="MDX3018483.1"/>
    </source>
</evidence>
<dbReference type="InterPro" id="IPR009081">
    <property type="entry name" value="PP-bd_ACP"/>
</dbReference>
<dbReference type="AlphaFoldDB" id="A0A0L0JX72"/>
<dbReference type="EMBL" id="JARAWP010000006">
    <property type="protein sequence ID" value="MDX3018483.1"/>
    <property type="molecule type" value="Genomic_DNA"/>
</dbReference>
<keyword evidence="6" id="KW-1185">Reference proteome</keyword>
<proteinExistence type="predicted"/>
<dbReference type="Pfam" id="PF00550">
    <property type="entry name" value="PP-binding"/>
    <property type="match status" value="1"/>
</dbReference>
<reference evidence="2" key="1">
    <citation type="submission" date="2014-07" db="EMBL/GenBank/DDBJ databases">
        <title>A systematic study of Ichneumonosoma Meijere, Pelmatops Enderlein, Pseudopelmatops Shiraki and Soita Walker (Diptera: Tephritidae).</title>
        <authorList>
            <person name="Chen X.-L."/>
            <person name="Norrbom A."/>
            <person name="Zhu C.-D."/>
        </authorList>
    </citation>
    <scope>NUCLEOTIDE SEQUENCE</scope>
    <source>
        <strain evidence="2">NCPPB 4445</strain>
    </source>
</reference>
<dbReference type="InterPro" id="IPR036736">
    <property type="entry name" value="ACP-like_sf"/>
</dbReference>
<evidence type="ECO:0000313" key="5">
    <source>
        <dbReference type="Proteomes" id="UP000037151"/>
    </source>
</evidence>
<evidence type="ECO:0000313" key="2">
    <source>
        <dbReference type="EMBL" id="KND30129.1"/>
    </source>
</evidence>
<dbReference type="PATRIC" id="fig|42234.21.peg.5990"/>
<dbReference type="Proteomes" id="UP000037151">
    <property type="component" value="Unassembled WGS sequence"/>
</dbReference>
<dbReference type="EMBL" id="JPPY01000168">
    <property type="protein sequence ID" value="KND30129.1"/>
    <property type="molecule type" value="Genomic_DNA"/>
</dbReference>
<dbReference type="EMBL" id="JARAWC010000001">
    <property type="protein sequence ID" value="MDX2958116.1"/>
    <property type="molecule type" value="Genomic_DNA"/>
</dbReference>
<dbReference type="SUPFAM" id="SSF47336">
    <property type="entry name" value="ACP-like"/>
    <property type="match status" value="1"/>
</dbReference>
<dbReference type="Proteomes" id="UP001272987">
    <property type="component" value="Unassembled WGS sequence"/>
</dbReference>
<organism evidence="2 5">
    <name type="scientific">Streptomyces acidiscabies</name>
    <dbReference type="NCBI Taxonomy" id="42234"/>
    <lineage>
        <taxon>Bacteria</taxon>
        <taxon>Bacillati</taxon>
        <taxon>Actinomycetota</taxon>
        <taxon>Actinomycetes</taxon>
        <taxon>Kitasatosporales</taxon>
        <taxon>Streptomycetaceae</taxon>
        <taxon>Streptomyces</taxon>
    </lineage>
</organism>
<evidence type="ECO:0000313" key="3">
    <source>
        <dbReference type="EMBL" id="MDX2958116.1"/>
    </source>
</evidence>
<reference evidence="3 6" key="3">
    <citation type="journal article" date="2023" name="Microb. Genom.">
        <title>Mesoterricola silvestris gen. nov., sp. nov., Mesoterricola sediminis sp. nov., Geothrix oryzae sp. nov., Geothrix edaphica sp. nov., Geothrix rubra sp. nov., and Geothrix limicola sp. nov., six novel members of Acidobacteriota isolated from soils.</title>
        <authorList>
            <person name="Weisberg A.J."/>
            <person name="Pearce E."/>
            <person name="Kramer C.G."/>
            <person name="Chang J.H."/>
            <person name="Clarke C.R."/>
        </authorList>
    </citation>
    <scope>NUCLEOTIDE SEQUENCE</scope>
    <source>
        <strain evidence="4 6">NB05-1H</strain>
        <strain evidence="3">NRRL_B-16521</strain>
    </source>
</reference>
<feature type="domain" description="Carrier" evidence="1">
    <location>
        <begin position="1"/>
        <end position="78"/>
    </location>
</feature>
<dbReference type="eggNOG" id="COG0236">
    <property type="taxonomic scope" value="Bacteria"/>
</dbReference>
<evidence type="ECO:0000313" key="6">
    <source>
        <dbReference type="Proteomes" id="UP001272987"/>
    </source>
</evidence>
<reference evidence="5" key="2">
    <citation type="submission" date="2014-07" db="EMBL/GenBank/DDBJ databases">
        <title>Genome sequencing of plant-pathogenic Streptomyces species.</title>
        <authorList>
            <person name="Harrison J."/>
            <person name="Sapp M."/>
            <person name="Thwaites R."/>
            <person name="Studholme D.J."/>
        </authorList>
    </citation>
    <scope>NUCLEOTIDE SEQUENCE [LARGE SCALE GENOMIC DNA]</scope>
    <source>
        <strain evidence="5">NCPPB 4445</strain>
    </source>
</reference>
<name>A0A0L0JX72_9ACTN</name>
<protein>
    <submittedName>
        <fullName evidence="3">Phosphopantetheine-binding protein</fullName>
    </submittedName>
</protein>
<accession>A0A0L0JX72</accession>
<evidence type="ECO:0000259" key="1">
    <source>
        <dbReference type="PROSITE" id="PS50075"/>
    </source>
</evidence>
<dbReference type="PROSITE" id="PS50075">
    <property type="entry name" value="CARRIER"/>
    <property type="match status" value="1"/>
</dbReference>
<dbReference type="RefSeq" id="WP_010355255.1">
    <property type="nucleotide sequence ID" value="NZ_BCMK01000004.1"/>
</dbReference>
<sequence length="84" mass="9307">MTAAVGPEIAKFLAGSFPNLEIGDDEDLFEGGIANSLFTIQLIMFVEKRFGVQIPNEDLELDNFRTVTAMTKLVERLTQARSDV</sequence>